<reference evidence="1 2" key="1">
    <citation type="submission" date="2018-06" db="EMBL/GenBank/DDBJ databases">
        <title>Comparative genomics reveals the genomic features of Rhizophagus irregularis, R. cerebriforme, R. diaphanum and Gigaspora rosea, and their symbiotic lifestyle signature.</title>
        <authorList>
            <person name="Morin E."/>
            <person name="San Clemente H."/>
            <person name="Chen E.C.H."/>
            <person name="De La Providencia I."/>
            <person name="Hainaut M."/>
            <person name="Kuo A."/>
            <person name="Kohler A."/>
            <person name="Murat C."/>
            <person name="Tang N."/>
            <person name="Roy S."/>
            <person name="Loubradou J."/>
            <person name="Henrissat B."/>
            <person name="Grigoriev I.V."/>
            <person name="Corradi N."/>
            <person name="Roux C."/>
            <person name="Martin F.M."/>
        </authorList>
    </citation>
    <scope>NUCLEOTIDE SEQUENCE [LARGE SCALE GENOMIC DNA]</scope>
    <source>
        <strain evidence="1 2">DAOM 227022</strain>
    </source>
</reference>
<name>A0A397SXF3_9GLOM</name>
<dbReference type="Proteomes" id="UP000265703">
    <property type="component" value="Unassembled WGS sequence"/>
</dbReference>
<protein>
    <submittedName>
        <fullName evidence="1">Uncharacterized protein</fullName>
    </submittedName>
</protein>
<evidence type="ECO:0000313" key="2">
    <source>
        <dbReference type="Proteomes" id="UP000265703"/>
    </source>
</evidence>
<sequence>MSYFLGKDKTYEEYEACLTTTVYGDTYLDSEKCKPEVMIKSTDEEEEERIRLSTEWIWIDRKGEEKGFRALIQQLAAKV</sequence>
<evidence type="ECO:0000313" key="1">
    <source>
        <dbReference type="EMBL" id="RIA88487.1"/>
    </source>
</evidence>
<organism evidence="1 2">
    <name type="scientific">Glomus cerebriforme</name>
    <dbReference type="NCBI Taxonomy" id="658196"/>
    <lineage>
        <taxon>Eukaryota</taxon>
        <taxon>Fungi</taxon>
        <taxon>Fungi incertae sedis</taxon>
        <taxon>Mucoromycota</taxon>
        <taxon>Glomeromycotina</taxon>
        <taxon>Glomeromycetes</taxon>
        <taxon>Glomerales</taxon>
        <taxon>Glomeraceae</taxon>
        <taxon>Glomus</taxon>
    </lineage>
</organism>
<comment type="caution">
    <text evidence="1">The sequence shown here is derived from an EMBL/GenBank/DDBJ whole genome shotgun (WGS) entry which is preliminary data.</text>
</comment>
<proteinExistence type="predicted"/>
<dbReference type="EMBL" id="QKYT01000261">
    <property type="protein sequence ID" value="RIA88487.1"/>
    <property type="molecule type" value="Genomic_DNA"/>
</dbReference>
<gene>
    <name evidence="1" type="ORF">C1645_826278</name>
</gene>
<dbReference type="AlphaFoldDB" id="A0A397SXF3"/>
<keyword evidence="2" id="KW-1185">Reference proteome</keyword>
<accession>A0A397SXF3</accession>